<organism evidence="1 2">
    <name type="scientific">Cyclotella cryptica</name>
    <dbReference type="NCBI Taxonomy" id="29204"/>
    <lineage>
        <taxon>Eukaryota</taxon>
        <taxon>Sar</taxon>
        <taxon>Stramenopiles</taxon>
        <taxon>Ochrophyta</taxon>
        <taxon>Bacillariophyta</taxon>
        <taxon>Coscinodiscophyceae</taxon>
        <taxon>Thalassiosirophycidae</taxon>
        <taxon>Stephanodiscales</taxon>
        <taxon>Stephanodiscaceae</taxon>
        <taxon>Cyclotella</taxon>
    </lineage>
</organism>
<sequence>MNSATKNTAVRRRASSIRRPPRWLRLRFYVSSSIIDEYRQSDDRTLESYSINAGATIHMVLQLRGGAQC</sequence>
<evidence type="ECO:0008006" key="3">
    <source>
        <dbReference type="Google" id="ProtNLM"/>
    </source>
</evidence>
<dbReference type="InterPro" id="IPR029071">
    <property type="entry name" value="Ubiquitin-like_domsf"/>
</dbReference>
<evidence type="ECO:0000313" key="2">
    <source>
        <dbReference type="Proteomes" id="UP001516023"/>
    </source>
</evidence>
<accession>A0ABD3QEV0</accession>
<comment type="caution">
    <text evidence="1">The sequence shown here is derived from an EMBL/GenBank/DDBJ whole genome shotgun (WGS) entry which is preliminary data.</text>
</comment>
<protein>
    <recommendedName>
        <fullName evidence="3">Ubiquitin-like domain-containing protein</fullName>
    </recommendedName>
</protein>
<dbReference type="Proteomes" id="UP001516023">
    <property type="component" value="Unassembled WGS sequence"/>
</dbReference>
<reference evidence="1 2" key="1">
    <citation type="journal article" date="2020" name="G3 (Bethesda)">
        <title>Improved Reference Genome for Cyclotella cryptica CCMP332, a Model for Cell Wall Morphogenesis, Salinity Adaptation, and Lipid Production in Diatoms (Bacillariophyta).</title>
        <authorList>
            <person name="Roberts W.R."/>
            <person name="Downey K.M."/>
            <person name="Ruck E.C."/>
            <person name="Traller J.C."/>
            <person name="Alverson A.J."/>
        </authorList>
    </citation>
    <scope>NUCLEOTIDE SEQUENCE [LARGE SCALE GENOMIC DNA]</scope>
    <source>
        <strain evidence="1 2">CCMP332</strain>
    </source>
</reference>
<name>A0ABD3QEV0_9STRA</name>
<dbReference type="Gene3D" id="3.10.20.90">
    <property type="entry name" value="Phosphatidylinositol 3-kinase Catalytic Subunit, Chain A, domain 1"/>
    <property type="match status" value="1"/>
</dbReference>
<keyword evidence="2" id="KW-1185">Reference proteome</keyword>
<dbReference type="SUPFAM" id="SSF54236">
    <property type="entry name" value="Ubiquitin-like"/>
    <property type="match status" value="1"/>
</dbReference>
<dbReference type="EMBL" id="JABMIG020000046">
    <property type="protein sequence ID" value="KAL3798434.1"/>
    <property type="molecule type" value="Genomic_DNA"/>
</dbReference>
<dbReference type="AlphaFoldDB" id="A0ABD3QEV0"/>
<gene>
    <name evidence="1" type="ORF">HJC23_005087</name>
</gene>
<proteinExistence type="predicted"/>
<evidence type="ECO:0000313" key="1">
    <source>
        <dbReference type="EMBL" id="KAL3798434.1"/>
    </source>
</evidence>